<dbReference type="RefSeq" id="WP_086951167.1">
    <property type="nucleotide sequence ID" value="NZ_FWFD01000008.1"/>
</dbReference>
<dbReference type="Gene3D" id="3.40.50.11250">
    <property type="entry name" value="Protein of unknown function DUF3013"/>
    <property type="match status" value="1"/>
</dbReference>
<dbReference type="OrthoDB" id="2165293at2"/>
<dbReference type="Pfam" id="PF11217">
    <property type="entry name" value="DUF3013"/>
    <property type="match status" value="1"/>
</dbReference>
<organism evidence="1 2">
    <name type="scientific">Vagococcus fluvialis bH819</name>
    <dbReference type="NCBI Taxonomy" id="1255619"/>
    <lineage>
        <taxon>Bacteria</taxon>
        <taxon>Bacillati</taxon>
        <taxon>Bacillota</taxon>
        <taxon>Bacilli</taxon>
        <taxon>Lactobacillales</taxon>
        <taxon>Enterococcaceae</taxon>
        <taxon>Vagococcus</taxon>
    </lineage>
</organism>
<dbReference type="AlphaFoldDB" id="A0A1X6WMI4"/>
<evidence type="ECO:0000313" key="2">
    <source>
        <dbReference type="Proteomes" id="UP000195918"/>
    </source>
</evidence>
<proteinExistence type="predicted"/>
<reference evidence="2" key="1">
    <citation type="submission" date="2017-02" db="EMBL/GenBank/DDBJ databases">
        <authorList>
            <person name="Dridi B."/>
        </authorList>
    </citation>
    <scope>NUCLEOTIDE SEQUENCE [LARGE SCALE GENOMIC DNA]</scope>
    <source>
        <strain evidence="2">bH819</strain>
    </source>
</reference>
<dbReference type="EMBL" id="FWFD01000008">
    <property type="protein sequence ID" value="SLM85534.1"/>
    <property type="molecule type" value="Genomic_DNA"/>
</dbReference>
<gene>
    <name evidence="1" type="ORF">FM121_05500</name>
</gene>
<evidence type="ECO:0000313" key="1">
    <source>
        <dbReference type="EMBL" id="SLM85534.1"/>
    </source>
</evidence>
<dbReference type="InterPro" id="IPR021380">
    <property type="entry name" value="DUF3013"/>
</dbReference>
<evidence type="ECO:0008006" key="3">
    <source>
        <dbReference type="Google" id="ProtNLM"/>
    </source>
</evidence>
<dbReference type="Proteomes" id="UP000195918">
    <property type="component" value="Unassembled WGS sequence"/>
</dbReference>
<sequence>MKKEHLLEVLEKELEKQLTEFDFAIDWSPKKHQFEVIVVLFAENKDQESIEDEEGIVSEEEVIEFEDTVLFYANPQDEIDKEEYLTTILFDRKKGLSKEWIHQFAKYLNECLIEGQSDLLDFLSDESQAVFELKWNEEEFTERTNAIKNNTLVPYPKY</sequence>
<name>A0A1X6WMI4_9ENTE</name>
<protein>
    <recommendedName>
        <fullName evidence="3">DUF3013 family protein</fullName>
    </recommendedName>
</protein>
<keyword evidence="2" id="KW-1185">Reference proteome</keyword>
<accession>A0A1X6WMI4</accession>